<accession>A0AAE0KNX1</accession>
<dbReference type="Pfam" id="PF12796">
    <property type="entry name" value="Ank_2"/>
    <property type="match status" value="1"/>
</dbReference>
<keyword evidence="1" id="KW-0677">Repeat</keyword>
<dbReference type="PROSITE" id="PS50088">
    <property type="entry name" value="ANK_REPEAT"/>
    <property type="match status" value="2"/>
</dbReference>
<protein>
    <submittedName>
        <fullName evidence="4">Uncharacterized protein</fullName>
    </submittedName>
</protein>
<dbReference type="AlphaFoldDB" id="A0AAE0KNX1"/>
<evidence type="ECO:0000256" key="3">
    <source>
        <dbReference type="PROSITE-ProRule" id="PRU00023"/>
    </source>
</evidence>
<proteinExistence type="predicted"/>
<feature type="repeat" description="ANK" evidence="3">
    <location>
        <begin position="139"/>
        <end position="171"/>
    </location>
</feature>
<organism evidence="4 5">
    <name type="scientific">Cymbomonas tetramitiformis</name>
    <dbReference type="NCBI Taxonomy" id="36881"/>
    <lineage>
        <taxon>Eukaryota</taxon>
        <taxon>Viridiplantae</taxon>
        <taxon>Chlorophyta</taxon>
        <taxon>Pyramimonadophyceae</taxon>
        <taxon>Pyramimonadales</taxon>
        <taxon>Pyramimonadaceae</taxon>
        <taxon>Cymbomonas</taxon>
    </lineage>
</organism>
<dbReference type="InterPro" id="IPR036770">
    <property type="entry name" value="Ankyrin_rpt-contain_sf"/>
</dbReference>
<dbReference type="GO" id="GO:0004842">
    <property type="term" value="F:ubiquitin-protein transferase activity"/>
    <property type="evidence" value="ECO:0007669"/>
    <property type="project" value="TreeGrafter"/>
</dbReference>
<sequence>MPFKLGADHTLIKLLGDWTSRAYKGHEELSVERRLELPSLLAEAAGKLSQQRAGCRGHRGGEHMRQPPAPSELITAATAGDEAKVQELLRGGLFRKVANVNGVDEAGWTALQAAAHAGQVGTVQVLLQAGATVDAVNQNWWTALHYGTKRGSYSVVHALLQGGANPKATTKQGYVPRDYVVDHKKLNELLVNAEFRWSAPTAAVDAEPSTPKRLQEPQVGGLRTPWSTPCKLIIPRLAAPRDLPEKVASSTEENPVSFERTLFAFVHA</sequence>
<evidence type="ECO:0000313" key="4">
    <source>
        <dbReference type="EMBL" id="KAK3255406.1"/>
    </source>
</evidence>
<dbReference type="PANTHER" id="PTHR24171:SF8">
    <property type="entry name" value="BRCA1-ASSOCIATED RING DOMAIN PROTEIN 1"/>
    <property type="match status" value="1"/>
</dbReference>
<dbReference type="Gene3D" id="1.25.40.20">
    <property type="entry name" value="Ankyrin repeat-containing domain"/>
    <property type="match status" value="1"/>
</dbReference>
<keyword evidence="5" id="KW-1185">Reference proteome</keyword>
<evidence type="ECO:0000313" key="5">
    <source>
        <dbReference type="Proteomes" id="UP001190700"/>
    </source>
</evidence>
<name>A0AAE0KNX1_9CHLO</name>
<dbReference type="InterPro" id="IPR002110">
    <property type="entry name" value="Ankyrin_rpt"/>
</dbReference>
<evidence type="ECO:0000256" key="2">
    <source>
        <dbReference type="ARBA" id="ARBA00023043"/>
    </source>
</evidence>
<reference evidence="4 5" key="1">
    <citation type="journal article" date="2015" name="Genome Biol. Evol.">
        <title>Comparative Genomics of a Bacterivorous Green Alga Reveals Evolutionary Causalities and Consequences of Phago-Mixotrophic Mode of Nutrition.</title>
        <authorList>
            <person name="Burns J.A."/>
            <person name="Paasch A."/>
            <person name="Narechania A."/>
            <person name="Kim E."/>
        </authorList>
    </citation>
    <scope>NUCLEOTIDE SEQUENCE [LARGE SCALE GENOMIC DNA]</scope>
    <source>
        <strain evidence="4 5">PLY_AMNH</strain>
    </source>
</reference>
<comment type="caution">
    <text evidence="4">The sequence shown here is derived from an EMBL/GenBank/DDBJ whole genome shotgun (WGS) entry which is preliminary data.</text>
</comment>
<dbReference type="Proteomes" id="UP001190700">
    <property type="component" value="Unassembled WGS sequence"/>
</dbReference>
<dbReference type="GO" id="GO:0085020">
    <property type="term" value="P:protein K6-linked ubiquitination"/>
    <property type="evidence" value="ECO:0007669"/>
    <property type="project" value="TreeGrafter"/>
</dbReference>
<dbReference type="SMART" id="SM00248">
    <property type="entry name" value="ANK"/>
    <property type="match status" value="2"/>
</dbReference>
<dbReference type="EMBL" id="LGRX02022651">
    <property type="protein sequence ID" value="KAK3255406.1"/>
    <property type="molecule type" value="Genomic_DNA"/>
</dbReference>
<gene>
    <name evidence="4" type="ORF">CYMTET_35409</name>
</gene>
<evidence type="ECO:0000256" key="1">
    <source>
        <dbReference type="ARBA" id="ARBA00022737"/>
    </source>
</evidence>
<dbReference type="SUPFAM" id="SSF48403">
    <property type="entry name" value="Ankyrin repeat"/>
    <property type="match status" value="1"/>
</dbReference>
<dbReference type="PANTHER" id="PTHR24171">
    <property type="entry name" value="ANKYRIN REPEAT DOMAIN-CONTAINING PROTEIN 39-RELATED"/>
    <property type="match status" value="1"/>
</dbReference>
<feature type="repeat" description="ANK" evidence="3">
    <location>
        <begin position="106"/>
        <end position="138"/>
    </location>
</feature>
<keyword evidence="2 3" id="KW-0040">ANK repeat</keyword>
<dbReference type="PROSITE" id="PS50297">
    <property type="entry name" value="ANK_REP_REGION"/>
    <property type="match status" value="2"/>
</dbReference>